<dbReference type="PANTHER" id="PTHR33103">
    <property type="entry name" value="OS01G0153900 PROTEIN"/>
    <property type="match status" value="1"/>
</dbReference>
<evidence type="ECO:0000313" key="3">
    <source>
        <dbReference type="Proteomes" id="UP001177003"/>
    </source>
</evidence>
<dbReference type="PANTHER" id="PTHR33103:SF98">
    <property type="entry name" value="DUF674 FAMILY PROTEIN"/>
    <property type="match status" value="1"/>
</dbReference>
<sequence length="466" mass="51957">MGNETSVPLKVFLDDKKKKVMFAEAEEDFVEILFSFLTLPLGTIARQLSGIFPDPNSMNTKLGSLTSLHESVRSLNITHFSSLESKGSLFHTINSSAHLCKKLKVNLDHDHRVHVCPHEEIFLKKKAKFIITDDLNVVPIVLDKSIELLNSLGVDYIDELQEKTMNFDLKEFVHLLKWSLFTNNPLTNYVYGGRKLSSSFFTYSTLTIPSTSGQIQTQKVKLLIQKSKKKVLCAQVENHFVELLFSFLTIPFGAYERLTKDIGSSPLMGISNLYNSISSLGEYLTSEDVKTMLLCPKIAGSYVCVTDLLPIYEVNKRQGSFLRKEQTTIFMVSNDLKVTTSPSIATISKFNTSGVPIHDMELLELSIGEQEALLLLKASLTSRSALTDWFRALLSMKKLKDLVPNNDFGVDGGSMSEEEVGSNSEVESHTDKLSVAGDAGRESEEEAVLISEEENHSDTLSVISFD</sequence>
<dbReference type="AlphaFoldDB" id="A0AA36A082"/>
<organism evidence="2 3">
    <name type="scientific">Lactuca saligna</name>
    <name type="common">Willowleaf lettuce</name>
    <dbReference type="NCBI Taxonomy" id="75948"/>
    <lineage>
        <taxon>Eukaryota</taxon>
        <taxon>Viridiplantae</taxon>
        <taxon>Streptophyta</taxon>
        <taxon>Embryophyta</taxon>
        <taxon>Tracheophyta</taxon>
        <taxon>Spermatophyta</taxon>
        <taxon>Magnoliopsida</taxon>
        <taxon>eudicotyledons</taxon>
        <taxon>Gunneridae</taxon>
        <taxon>Pentapetalae</taxon>
        <taxon>asterids</taxon>
        <taxon>campanulids</taxon>
        <taxon>Asterales</taxon>
        <taxon>Asteraceae</taxon>
        <taxon>Cichorioideae</taxon>
        <taxon>Cichorieae</taxon>
        <taxon>Lactucinae</taxon>
        <taxon>Lactuca</taxon>
    </lineage>
</organism>
<proteinExistence type="predicted"/>
<reference evidence="2" key="1">
    <citation type="submission" date="2023-04" db="EMBL/GenBank/DDBJ databases">
        <authorList>
            <person name="Vijverberg K."/>
            <person name="Xiong W."/>
            <person name="Schranz E."/>
        </authorList>
    </citation>
    <scope>NUCLEOTIDE SEQUENCE</scope>
</reference>
<protein>
    <submittedName>
        <fullName evidence="2">Uncharacterized protein</fullName>
    </submittedName>
</protein>
<dbReference type="Proteomes" id="UP001177003">
    <property type="component" value="Chromosome 9"/>
</dbReference>
<gene>
    <name evidence="2" type="ORF">LSALG_LOCUS40093</name>
</gene>
<accession>A0AA36A082</accession>
<dbReference type="InterPro" id="IPR007750">
    <property type="entry name" value="DUF674"/>
</dbReference>
<dbReference type="EMBL" id="OX465085">
    <property type="protein sequence ID" value="CAI9301549.1"/>
    <property type="molecule type" value="Genomic_DNA"/>
</dbReference>
<name>A0AA36A082_LACSI</name>
<feature type="region of interest" description="Disordered" evidence="1">
    <location>
        <begin position="410"/>
        <end position="466"/>
    </location>
</feature>
<evidence type="ECO:0000313" key="2">
    <source>
        <dbReference type="EMBL" id="CAI9301549.1"/>
    </source>
</evidence>
<dbReference type="Pfam" id="PF05056">
    <property type="entry name" value="DUF674"/>
    <property type="match status" value="2"/>
</dbReference>
<evidence type="ECO:0000256" key="1">
    <source>
        <dbReference type="SAM" id="MobiDB-lite"/>
    </source>
</evidence>
<keyword evidence="3" id="KW-1185">Reference proteome</keyword>